<gene>
    <name evidence="2" type="ORF">J2W56_006724</name>
</gene>
<evidence type="ECO:0000256" key="1">
    <source>
        <dbReference type="SAM" id="SignalP"/>
    </source>
</evidence>
<evidence type="ECO:0000313" key="3">
    <source>
        <dbReference type="Proteomes" id="UP001251217"/>
    </source>
</evidence>
<accession>A0ABU1XQZ8</accession>
<keyword evidence="1" id="KW-0732">Signal</keyword>
<name>A0ABU1XQZ8_9NOCA</name>
<organism evidence="2 3">
    <name type="scientific">Nocardia kruczakiae</name>
    <dbReference type="NCBI Taxonomy" id="261477"/>
    <lineage>
        <taxon>Bacteria</taxon>
        <taxon>Bacillati</taxon>
        <taxon>Actinomycetota</taxon>
        <taxon>Actinomycetes</taxon>
        <taxon>Mycobacteriales</taxon>
        <taxon>Nocardiaceae</taxon>
        <taxon>Nocardia</taxon>
    </lineage>
</organism>
<protein>
    <submittedName>
        <fullName evidence="2">Uncharacterized protein</fullName>
    </submittedName>
</protein>
<comment type="caution">
    <text evidence="2">The sequence shown here is derived from an EMBL/GenBank/DDBJ whole genome shotgun (WGS) entry which is preliminary data.</text>
</comment>
<feature type="chain" id="PRO_5045331405" evidence="1">
    <location>
        <begin position="27"/>
        <end position="107"/>
    </location>
</feature>
<feature type="signal peptide" evidence="1">
    <location>
        <begin position="1"/>
        <end position="26"/>
    </location>
</feature>
<proteinExistence type="predicted"/>
<keyword evidence="3" id="KW-1185">Reference proteome</keyword>
<sequence length="107" mass="11739">MRTFFALDSRLATTALAVLTWLPAAAKATRGLPLPGTEDWIVTAQNRTGIRYWASGRNQSRTTALITATAVTHTRTLPPGVRTLHHMLELSDLPASDIRFGREVTDP</sequence>
<reference evidence="2 3" key="1">
    <citation type="submission" date="2023-07" db="EMBL/GenBank/DDBJ databases">
        <title>Sorghum-associated microbial communities from plants grown in Nebraska, USA.</title>
        <authorList>
            <person name="Schachtman D."/>
        </authorList>
    </citation>
    <scope>NUCLEOTIDE SEQUENCE [LARGE SCALE GENOMIC DNA]</scope>
    <source>
        <strain evidence="2 3">4272</strain>
    </source>
</reference>
<evidence type="ECO:0000313" key="2">
    <source>
        <dbReference type="EMBL" id="MDR7172958.1"/>
    </source>
</evidence>
<dbReference type="RefSeq" id="WP_310408335.1">
    <property type="nucleotide sequence ID" value="NZ_JAVDWW010000016.1"/>
</dbReference>
<dbReference type="EMBL" id="JAVDWW010000016">
    <property type="protein sequence ID" value="MDR7172958.1"/>
    <property type="molecule type" value="Genomic_DNA"/>
</dbReference>
<dbReference type="Proteomes" id="UP001251217">
    <property type="component" value="Unassembled WGS sequence"/>
</dbReference>